<evidence type="ECO:0000256" key="11">
    <source>
        <dbReference type="RuleBase" id="RU003357"/>
    </source>
</evidence>
<dbReference type="SUPFAM" id="SSF56935">
    <property type="entry name" value="Porins"/>
    <property type="match status" value="1"/>
</dbReference>
<accession>A0A916XDZ9</accession>
<reference evidence="14" key="2">
    <citation type="submission" date="2020-09" db="EMBL/GenBank/DDBJ databases">
        <authorList>
            <person name="Sun Q."/>
            <person name="Zhou Y."/>
        </authorList>
    </citation>
    <scope>NUCLEOTIDE SEQUENCE</scope>
    <source>
        <strain evidence="14">CGMCC 1.10998</strain>
    </source>
</reference>
<reference evidence="14" key="1">
    <citation type="journal article" date="2014" name="Int. J. Syst. Evol. Microbiol.">
        <title>Complete genome sequence of Corynebacterium casei LMG S-19264T (=DSM 44701T), isolated from a smear-ripened cheese.</title>
        <authorList>
            <consortium name="US DOE Joint Genome Institute (JGI-PGF)"/>
            <person name="Walter F."/>
            <person name="Albersmeier A."/>
            <person name="Kalinowski J."/>
            <person name="Ruckert C."/>
        </authorList>
    </citation>
    <scope>NUCLEOTIDE SEQUENCE</scope>
    <source>
        <strain evidence="14">CGMCC 1.10998</strain>
    </source>
</reference>
<dbReference type="InterPro" id="IPR036942">
    <property type="entry name" value="Beta-barrel_TonB_sf"/>
</dbReference>
<evidence type="ECO:0000259" key="12">
    <source>
        <dbReference type="Pfam" id="PF00593"/>
    </source>
</evidence>
<dbReference type="Pfam" id="PF00593">
    <property type="entry name" value="TonB_dep_Rec_b-barrel"/>
    <property type="match status" value="1"/>
</dbReference>
<dbReference type="PANTHER" id="PTHR30069">
    <property type="entry name" value="TONB-DEPENDENT OUTER MEMBRANE RECEPTOR"/>
    <property type="match status" value="1"/>
</dbReference>
<keyword evidence="9 10" id="KW-0998">Cell outer membrane</keyword>
<evidence type="ECO:0000256" key="9">
    <source>
        <dbReference type="ARBA" id="ARBA00023237"/>
    </source>
</evidence>
<keyword evidence="15" id="KW-1185">Reference proteome</keyword>
<keyword evidence="8 14" id="KW-0675">Receptor</keyword>
<dbReference type="GO" id="GO:0015344">
    <property type="term" value="F:siderophore uptake transmembrane transporter activity"/>
    <property type="evidence" value="ECO:0007669"/>
    <property type="project" value="TreeGrafter"/>
</dbReference>
<dbReference type="InterPro" id="IPR000531">
    <property type="entry name" value="Beta-barrel_TonB"/>
</dbReference>
<dbReference type="PROSITE" id="PS52016">
    <property type="entry name" value="TONB_DEPENDENT_REC_3"/>
    <property type="match status" value="1"/>
</dbReference>
<dbReference type="Gene3D" id="2.40.170.20">
    <property type="entry name" value="TonB-dependent receptor, beta-barrel domain"/>
    <property type="match status" value="1"/>
</dbReference>
<feature type="domain" description="TonB-dependent receptor-like beta-barrel" evidence="12">
    <location>
        <begin position="251"/>
        <end position="632"/>
    </location>
</feature>
<evidence type="ECO:0000313" key="14">
    <source>
        <dbReference type="EMBL" id="GGC64893.1"/>
    </source>
</evidence>
<organism evidence="14 15">
    <name type="scientific">Undibacterium terreum</name>
    <dbReference type="NCBI Taxonomy" id="1224302"/>
    <lineage>
        <taxon>Bacteria</taxon>
        <taxon>Pseudomonadati</taxon>
        <taxon>Pseudomonadota</taxon>
        <taxon>Betaproteobacteria</taxon>
        <taxon>Burkholderiales</taxon>
        <taxon>Oxalobacteraceae</taxon>
        <taxon>Undibacterium</taxon>
    </lineage>
</organism>
<proteinExistence type="inferred from homology"/>
<dbReference type="CDD" id="cd01347">
    <property type="entry name" value="ligand_gated_channel"/>
    <property type="match status" value="1"/>
</dbReference>
<evidence type="ECO:0000256" key="5">
    <source>
        <dbReference type="ARBA" id="ARBA00022692"/>
    </source>
</evidence>
<name>A0A916XDZ9_9BURK</name>
<evidence type="ECO:0000256" key="4">
    <source>
        <dbReference type="ARBA" id="ARBA00022452"/>
    </source>
</evidence>
<dbReference type="Pfam" id="PF07715">
    <property type="entry name" value="Plug"/>
    <property type="match status" value="1"/>
</dbReference>
<dbReference type="Proteomes" id="UP000637423">
    <property type="component" value="Unassembled WGS sequence"/>
</dbReference>
<keyword evidence="5 10" id="KW-0812">Transmembrane</keyword>
<evidence type="ECO:0000256" key="6">
    <source>
        <dbReference type="ARBA" id="ARBA00023077"/>
    </source>
</evidence>
<dbReference type="AlphaFoldDB" id="A0A916XDZ9"/>
<dbReference type="GO" id="GO:0044718">
    <property type="term" value="P:siderophore transmembrane transport"/>
    <property type="evidence" value="ECO:0007669"/>
    <property type="project" value="TreeGrafter"/>
</dbReference>
<dbReference type="InterPro" id="IPR037066">
    <property type="entry name" value="Plug_dom_sf"/>
</dbReference>
<dbReference type="PANTHER" id="PTHR30069:SF28">
    <property type="entry name" value="TONB-DEPENDENT RECEPTOR YNCD-RELATED"/>
    <property type="match status" value="1"/>
</dbReference>
<evidence type="ECO:0000256" key="7">
    <source>
        <dbReference type="ARBA" id="ARBA00023136"/>
    </source>
</evidence>
<evidence type="ECO:0000256" key="8">
    <source>
        <dbReference type="ARBA" id="ARBA00023170"/>
    </source>
</evidence>
<evidence type="ECO:0000256" key="10">
    <source>
        <dbReference type="PROSITE-ProRule" id="PRU01360"/>
    </source>
</evidence>
<comment type="caution">
    <text evidence="14">The sequence shown here is derived from an EMBL/GenBank/DDBJ whole genome shotgun (WGS) entry which is preliminary data.</text>
</comment>
<dbReference type="InterPro" id="IPR039426">
    <property type="entry name" value="TonB-dep_rcpt-like"/>
</dbReference>
<evidence type="ECO:0000313" key="15">
    <source>
        <dbReference type="Proteomes" id="UP000637423"/>
    </source>
</evidence>
<dbReference type="EMBL" id="BMED01000001">
    <property type="protein sequence ID" value="GGC64893.1"/>
    <property type="molecule type" value="Genomic_DNA"/>
</dbReference>
<evidence type="ECO:0000256" key="3">
    <source>
        <dbReference type="ARBA" id="ARBA00022448"/>
    </source>
</evidence>
<keyword evidence="4 10" id="KW-1134">Transmembrane beta strand</keyword>
<protein>
    <submittedName>
        <fullName evidence="14">TonB-dependent receptor</fullName>
    </submittedName>
</protein>
<dbReference type="Gene3D" id="2.170.130.10">
    <property type="entry name" value="TonB-dependent receptor, plug domain"/>
    <property type="match status" value="1"/>
</dbReference>
<evidence type="ECO:0000256" key="2">
    <source>
        <dbReference type="ARBA" id="ARBA00009810"/>
    </source>
</evidence>
<feature type="domain" description="TonB-dependent receptor plug" evidence="13">
    <location>
        <begin position="4"/>
        <end position="111"/>
    </location>
</feature>
<comment type="similarity">
    <text evidence="2 10 11">Belongs to the TonB-dependent receptor family.</text>
</comment>
<dbReference type="GO" id="GO:0009279">
    <property type="term" value="C:cell outer membrane"/>
    <property type="evidence" value="ECO:0007669"/>
    <property type="project" value="UniProtKB-SubCell"/>
</dbReference>
<gene>
    <name evidence="14" type="ORF">GCM10011396_09900</name>
</gene>
<evidence type="ECO:0000256" key="1">
    <source>
        <dbReference type="ARBA" id="ARBA00004571"/>
    </source>
</evidence>
<sequence>MFGTAASLNLIDGADMRNGTMQVNLSESLGGVPGLQIKDRQNYAQDLQLSIRGFGARSSFGVRGVRLYIDGIPATMPDGQGQTSNIDISSIARLEVLRGPFSALYGNSSGGAIQVFTEAGTAPATLTTSAAVGSYGTNRYGFQASGASDVLDGMKGMDYLLSGTRFITDGYRQHSAARKNLLNAKFGVSLDESSKLTLIMNRVDLSAQDPLGLSRQQFESAPRSSPLAEQYNTRKTVLQTQGGLLAEKRIDGQNSLNATIYAGQRSTAQFQAIPVSAQLSATSPGAVIDLNRNYDGADIRLTHRTSLAGGPLNLAFGLAYDEMFEHRLGYNNFSGSTVNPILGVQGTLRRDEDNVVRNMDQYLQVHWDPSERWTADAGLRHSSIRFFSSDHYVSALNGNDSGASRYETYLPAASLLYRASPVLNLYLSSGRGFETPTLNEIAYRPGNVPGLNFSLKASNSKTTELGLKLKNGQGLMTAALFQTETANEIVTDSNSGGRTTYRNGGRTLRQGLELGWQQHIAPDWDVRAAYSWLDATYRDTVCSPSPCSSVNQGIATGSRLPGVARQTLFGSLNWAPLQGWRGSLEARYVGNVVADDRNTDTAAGYFLASLSLGYHYARQHWSLKAFVRADNLFDRKYAGSVIVNEANGRFFEPAPGRNSSIGTTVAYSF</sequence>
<comment type="subcellular location">
    <subcellularLocation>
        <location evidence="1 10">Cell outer membrane</location>
        <topology evidence="1 10">Multi-pass membrane protein</topology>
    </subcellularLocation>
</comment>
<keyword evidence="6 11" id="KW-0798">TonB box</keyword>
<keyword evidence="7 10" id="KW-0472">Membrane</keyword>
<keyword evidence="3 10" id="KW-0813">Transport</keyword>
<evidence type="ECO:0000259" key="13">
    <source>
        <dbReference type="Pfam" id="PF07715"/>
    </source>
</evidence>
<dbReference type="InterPro" id="IPR012910">
    <property type="entry name" value="Plug_dom"/>
</dbReference>